<evidence type="ECO:0000259" key="4">
    <source>
        <dbReference type="PROSITE" id="PS50045"/>
    </source>
</evidence>
<dbReference type="CDD" id="cd00009">
    <property type="entry name" value="AAA"/>
    <property type="match status" value="1"/>
</dbReference>
<dbReference type="PROSITE" id="PS50045">
    <property type="entry name" value="SIGMA54_INTERACT_4"/>
    <property type="match status" value="1"/>
</dbReference>
<reference evidence="6" key="1">
    <citation type="submission" date="2016-10" db="EMBL/GenBank/DDBJ databases">
        <authorList>
            <person name="Varghese N."/>
        </authorList>
    </citation>
    <scope>NUCLEOTIDE SEQUENCE [LARGE SCALE GENOMIC DNA]</scope>
    <source>
        <strain evidence="6">Nsp8</strain>
    </source>
</reference>
<dbReference type="GO" id="GO:0005524">
    <property type="term" value="F:ATP binding"/>
    <property type="evidence" value="ECO:0007669"/>
    <property type="project" value="UniProtKB-KW"/>
</dbReference>
<dbReference type="Proteomes" id="UP000183107">
    <property type="component" value="Unassembled WGS sequence"/>
</dbReference>
<dbReference type="Pfam" id="PF25601">
    <property type="entry name" value="AAA_lid_14"/>
    <property type="match status" value="1"/>
</dbReference>
<dbReference type="Gene3D" id="1.10.8.60">
    <property type="match status" value="1"/>
</dbReference>
<proteinExistence type="predicted"/>
<dbReference type="GO" id="GO:0006355">
    <property type="term" value="P:regulation of DNA-templated transcription"/>
    <property type="evidence" value="ECO:0007669"/>
    <property type="project" value="InterPro"/>
</dbReference>
<dbReference type="PANTHER" id="PTHR32071:SF117">
    <property type="entry name" value="PTS-DEPENDENT DIHYDROXYACETONE KINASE OPERON REGULATORY PROTEIN-RELATED"/>
    <property type="match status" value="1"/>
</dbReference>
<evidence type="ECO:0000256" key="2">
    <source>
        <dbReference type="ARBA" id="ARBA00022840"/>
    </source>
</evidence>
<dbReference type="PROSITE" id="PS00675">
    <property type="entry name" value="SIGMA54_INTERACT_1"/>
    <property type="match status" value="1"/>
</dbReference>
<evidence type="ECO:0000313" key="5">
    <source>
        <dbReference type="EMBL" id="SFN98366.1"/>
    </source>
</evidence>
<dbReference type="InterPro" id="IPR003593">
    <property type="entry name" value="AAA+_ATPase"/>
</dbReference>
<dbReference type="RefSeq" id="WP_074797553.1">
    <property type="nucleotide sequence ID" value="NZ_FOVJ01000005.1"/>
</dbReference>
<dbReference type="PROSITE" id="PS00676">
    <property type="entry name" value="SIGMA54_INTERACT_2"/>
    <property type="match status" value="1"/>
</dbReference>
<dbReference type="OrthoDB" id="9761705at2"/>
<keyword evidence="6" id="KW-1185">Reference proteome</keyword>
<dbReference type="SMART" id="SM00382">
    <property type="entry name" value="AAA"/>
    <property type="match status" value="1"/>
</dbReference>
<sequence>MQTCCQFFCSSNSISERALINALAAAGISALSSDRGEQKPIILFFDKFDDGLCERVQELSDSGTERVFAIASSEVALTNADTWTLLHAGASEVFVWNHSADPAAEIACRIERWAAVDELLESPVVQTTLVGQSPVWKKMLRRIVELAHFTNTTILILGESGTGKELVARLIHTLDSRIKKSEFVVLDCATIVPELSGSEFFGHERGAFTSAVHSRDGAFSLADKGTLFLDEIGELPLPLQAQLLRAIQERTYKRVGGNTWYSADFRLVCATNRDLFEGVKLGEFRHDLYYRIATWIVRLPPLRDRRSDILPLARHFLRQLRPEAEPLDFDHSVREYLITREYPGNVRELWQVIARIVDRHVGPGSITVGDIPEDDRPVNGESGTWLDESFEQAIRQALSSGAKLKEIGRATEETAVRIAVDDEQGNLQRAAARLGVTDRALQMRRASARRSSL</sequence>
<gene>
    <name evidence="5" type="ORF">SAMN05216386_2327</name>
</gene>
<dbReference type="SUPFAM" id="SSF52540">
    <property type="entry name" value="P-loop containing nucleoside triphosphate hydrolases"/>
    <property type="match status" value="1"/>
</dbReference>
<evidence type="ECO:0000256" key="3">
    <source>
        <dbReference type="ARBA" id="ARBA00023125"/>
    </source>
</evidence>
<protein>
    <submittedName>
        <fullName evidence="5">Sigma-54 interaction domain-containing protein</fullName>
    </submittedName>
</protein>
<keyword evidence="3" id="KW-0238">DNA-binding</keyword>
<dbReference type="EMBL" id="FOVJ01000005">
    <property type="protein sequence ID" value="SFN98366.1"/>
    <property type="molecule type" value="Genomic_DNA"/>
</dbReference>
<dbReference type="InterPro" id="IPR027417">
    <property type="entry name" value="P-loop_NTPase"/>
</dbReference>
<feature type="domain" description="Sigma-54 factor interaction" evidence="4">
    <location>
        <begin position="129"/>
        <end position="358"/>
    </location>
</feature>
<evidence type="ECO:0000256" key="1">
    <source>
        <dbReference type="ARBA" id="ARBA00022741"/>
    </source>
</evidence>
<dbReference type="FunFam" id="3.40.50.300:FF:000006">
    <property type="entry name" value="DNA-binding transcriptional regulator NtrC"/>
    <property type="match status" value="1"/>
</dbReference>
<dbReference type="InterPro" id="IPR002078">
    <property type="entry name" value="Sigma_54_int"/>
</dbReference>
<dbReference type="Pfam" id="PF00158">
    <property type="entry name" value="Sigma54_activat"/>
    <property type="match status" value="1"/>
</dbReference>
<dbReference type="GO" id="GO:0003677">
    <property type="term" value="F:DNA binding"/>
    <property type="evidence" value="ECO:0007669"/>
    <property type="project" value="UniProtKB-KW"/>
</dbReference>
<evidence type="ECO:0000313" key="6">
    <source>
        <dbReference type="Proteomes" id="UP000183107"/>
    </source>
</evidence>
<name>A0A1I5DGS3_9PROT</name>
<keyword evidence="2" id="KW-0067">ATP-binding</keyword>
<keyword evidence="1" id="KW-0547">Nucleotide-binding</keyword>
<dbReference type="PANTHER" id="PTHR32071">
    <property type="entry name" value="TRANSCRIPTIONAL REGULATORY PROTEIN"/>
    <property type="match status" value="1"/>
</dbReference>
<dbReference type="InterPro" id="IPR025943">
    <property type="entry name" value="Sigma_54_int_dom_ATP-bd_2"/>
</dbReference>
<accession>A0A1I5DGS3</accession>
<organism evidence="5 6">
    <name type="scientific">Nitrosospira briensis</name>
    <dbReference type="NCBI Taxonomy" id="35799"/>
    <lineage>
        <taxon>Bacteria</taxon>
        <taxon>Pseudomonadati</taxon>
        <taxon>Pseudomonadota</taxon>
        <taxon>Betaproteobacteria</taxon>
        <taxon>Nitrosomonadales</taxon>
        <taxon>Nitrosomonadaceae</taxon>
        <taxon>Nitrosospira</taxon>
    </lineage>
</organism>
<dbReference type="Gene3D" id="3.40.50.300">
    <property type="entry name" value="P-loop containing nucleotide triphosphate hydrolases"/>
    <property type="match status" value="1"/>
</dbReference>
<dbReference type="InterPro" id="IPR058031">
    <property type="entry name" value="AAA_lid_NorR"/>
</dbReference>
<dbReference type="InterPro" id="IPR025662">
    <property type="entry name" value="Sigma_54_int_dom_ATP-bd_1"/>
</dbReference>
<dbReference type="AlphaFoldDB" id="A0A1I5DGS3"/>